<protein>
    <recommendedName>
        <fullName evidence="12">Secretion system C-terminal sorting domain-containing protein</fullName>
    </recommendedName>
</protein>
<dbReference type="InterPro" id="IPR031549">
    <property type="entry name" value="ASH"/>
</dbReference>
<comment type="subcellular location">
    <subcellularLocation>
        <location evidence="1">Cell projection</location>
        <location evidence="1">Cilium</location>
    </subcellularLocation>
    <subcellularLocation>
        <location evidence="2">Cytoplasm</location>
    </subcellularLocation>
</comment>
<evidence type="ECO:0000256" key="3">
    <source>
        <dbReference type="ARBA" id="ARBA00022490"/>
    </source>
</evidence>
<evidence type="ECO:0000259" key="8">
    <source>
        <dbReference type="Pfam" id="PF18962"/>
    </source>
</evidence>
<dbReference type="Gene3D" id="2.60.40.10">
    <property type="entry name" value="Immunoglobulins"/>
    <property type="match status" value="5"/>
</dbReference>
<keyword evidence="4" id="KW-0969">Cilium</keyword>
<dbReference type="NCBIfam" id="NF012200">
    <property type="entry name" value="choice_anch_D"/>
    <property type="match status" value="4"/>
</dbReference>
<accession>A0A2T4DTI3</accession>
<feature type="domain" description="MBG" evidence="7">
    <location>
        <begin position="1483"/>
        <end position="1552"/>
    </location>
</feature>
<dbReference type="NCBIfam" id="TIGR04183">
    <property type="entry name" value="Por_Secre_tail"/>
    <property type="match status" value="1"/>
</dbReference>
<dbReference type="InterPro" id="IPR013783">
    <property type="entry name" value="Ig-like_fold"/>
</dbReference>
<feature type="domain" description="HYDIN/VesB/CFA65-like Ig-like" evidence="9">
    <location>
        <begin position="374"/>
        <end position="451"/>
    </location>
</feature>
<evidence type="ECO:0000256" key="4">
    <source>
        <dbReference type="ARBA" id="ARBA00023069"/>
    </source>
</evidence>
<dbReference type="EMBL" id="PYVU01000024">
    <property type="protein sequence ID" value="PTB97113.1"/>
    <property type="molecule type" value="Genomic_DNA"/>
</dbReference>
<comment type="caution">
    <text evidence="10">The sequence shown here is derived from an EMBL/GenBank/DDBJ whole genome shotgun (WGS) entry which is preliminary data.</text>
</comment>
<organism evidence="10 11">
    <name type="scientific">Marivirga lumbricoides</name>
    <dbReference type="NCBI Taxonomy" id="1046115"/>
    <lineage>
        <taxon>Bacteria</taxon>
        <taxon>Pseudomonadati</taxon>
        <taxon>Bacteroidota</taxon>
        <taxon>Cytophagia</taxon>
        <taxon>Cytophagales</taxon>
        <taxon>Marivirgaceae</taxon>
        <taxon>Marivirga</taxon>
    </lineage>
</organism>
<evidence type="ECO:0000259" key="9">
    <source>
        <dbReference type="Pfam" id="PF22544"/>
    </source>
</evidence>
<evidence type="ECO:0000313" key="10">
    <source>
        <dbReference type="EMBL" id="PTB97113.1"/>
    </source>
</evidence>
<evidence type="ECO:0000256" key="1">
    <source>
        <dbReference type="ARBA" id="ARBA00004138"/>
    </source>
</evidence>
<sequence length="1636" mass="173579">MKELLPMRVGRLKTLLTLSLTLLTHFMYSQVVNIGSSRGTISLSVEAGNTAEQTFTLSNSGNATLEWNLENIIIGEEVTFTKTDFADWTLEENQDRITEQVWITRANEQGIFNFTSESRFSPVESPAGTEWSYGNSFNLSSDDYRNWLSAISENPPGMVGRIISMHAIEEDRYFDIEFTSWTERSGGGFSYIRNEVFTQAVLSSNSGEIAAGASGDITLTVDALNLAAGTYSFEILIASNATSTPELIIPVELTVTGGSAELDVAGSLSFDDTFIGANTTEVLTIVNDGAVSLTISEISSDNEAFASSLSDLTVPAFSSRDVEVIFTPALAQAYTGTLTITSNDASSPTEVSLSGEGFDPPVIEVSETSFAKTLDYGNTTTATLTINNTGDSPLSWSANVTGDDVVTLSDDNGTVATGSSTTIELELEAYEFGGVYEAQLIIYSDDPLQPEIVIPVTITINGTPEIQVPVTTYDFNSVYVGATSIAAQVEVVNNGTADLTITDVVSDNTAFTVSATSAVIAGGGGSSFFEVYFTPGTAGDASATLTITSDDPENSSVTVDLSGKGVVPPSISVTHNELIVDLDAGVYDETISIANTEGADLKWTFSASIDETLVSLNENFNLILNQLPGYYAFEYDGGSGYINDGGRDVYDRGNELYTDLSGGTIDYSDNVVADGTGLFGVGTTYYTRHFNGLFVLAADLNGVSEFTIDGDIGADGNGVVTGPILEIEHHGVTYQGFVKIVSQGRDPSIHHLIILEKNADVTQEYDETSEEDYHKLSGLSASNRLYYLLFTREDETAYSEEQLKAVMNTFLDITAGVPGYISLSATSGNTASGNADDITMRIDPTAVPQGISGIELKVISNDIHTPEVIIPLTFISTPKAIVSEAELSFGDVFLEYPETQEFIVTNGGVSNLEVTSIVSDNEQFTLESSGLSLANGEEAVVKVIYSPSIDGTATGTITLTTNDPAHETIEVLVNGNGLTAPGAVVSPESITVKLFPGESTTETISIENTQGSNLDWTISEGSMAGSLESVLSNLNSGFSNITGVIPSRYDFTYDIIDNAAIETGGNDMFSSGNYIINSASPSAPLLYSDNVIIEAQAAFNNSKGYFGEGSMVFTRHLTGLFVMVADVNQLDEFGTLGSLGSSVSVDGTVLELVHQGKVYEGFVKRVYGGTTPSVNHIVIAEKTGNATQDIVSFGGGDGHLVSGLNGTDRIYYLMYGGTEGAYIDDAATETIMQTFLETILPENFSATSGSTAAGNTDVIDYNFSADDYPTGITRFNVVVNSNDPEKPSISIPVTVSVGNVRVENIIDDIIINEGFGTEVIDISTTFRDADDDVLTYIPASSREDLLLASVAGESLTLTEKGIGTSRISVAATDGTNTAFADFNVRINAVPVAVNPIEDQVYERSFGTAQFDLTTAFEDADTEDELSYAVSLSVAGVVEASIDNGILTLTEVAAGTVNITVSVTDGVGGELDYTFEVSVNKTEATITITDLSFEFDGTAKEATIITNPAGLNVVVTYNGSKEAPVEVGEYDVLATIEDVNFEGSASATLIIRAVTAIDKEQIADIVIYPNPASSHLNVVLGIEKTDVDIIDISGSVIKHIAGYTSGESIDVSTLNSGVYIVRVQTEDAIANLRFIKK</sequence>
<name>A0A2T4DTI3_9BACT</name>
<dbReference type="PANTHER" id="PTHR37833:SF1">
    <property type="entry name" value="SIGNAL PEPTIDE PROTEIN"/>
    <property type="match status" value="1"/>
</dbReference>
<dbReference type="Proteomes" id="UP000240608">
    <property type="component" value="Unassembled WGS sequence"/>
</dbReference>
<feature type="domain" description="Abnormal spindle-like microcephaly-associated protein ASH" evidence="6">
    <location>
        <begin position="266"/>
        <end position="347"/>
    </location>
</feature>
<keyword evidence="3" id="KW-0963">Cytoplasm</keyword>
<reference evidence="10 11" key="1">
    <citation type="submission" date="2018-03" db="EMBL/GenBank/DDBJ databases">
        <title>Cross-interface Injection: A General Nanoliter Liquid Handling Method Applied to Single Cells Genome Amplification Automated Nanoliter Liquid Handling Applied to Single Cell Multiple Displacement Amplification.</title>
        <authorList>
            <person name="Yun J."/>
            <person name="Xu P."/>
            <person name="Xu J."/>
            <person name="Dai X."/>
            <person name="Wang Y."/>
            <person name="Zheng X."/>
            <person name="Cao C."/>
            <person name="Yi Q."/>
            <person name="Zhu Y."/>
            <person name="Wang L."/>
            <person name="Dong Z."/>
            <person name="Huang Y."/>
            <person name="Huang L."/>
            <person name="Du W."/>
        </authorList>
    </citation>
    <scope>NUCLEOTIDE SEQUENCE [LARGE SCALE GENOMIC DNA]</scope>
    <source>
        <strain evidence="10 11">Z-D1-2</strain>
    </source>
</reference>
<dbReference type="GO" id="GO:0005737">
    <property type="term" value="C:cytoplasm"/>
    <property type="evidence" value="ECO:0007669"/>
    <property type="project" value="UniProtKB-SubCell"/>
</dbReference>
<dbReference type="InterPro" id="IPR026444">
    <property type="entry name" value="Secre_tail"/>
</dbReference>
<feature type="domain" description="HYDIN/VesB/CFA65-like Ig-like" evidence="9">
    <location>
        <begin position="882"/>
        <end position="975"/>
    </location>
</feature>
<evidence type="ECO:0000259" key="6">
    <source>
        <dbReference type="Pfam" id="PF15780"/>
    </source>
</evidence>
<evidence type="ECO:0000259" key="7">
    <source>
        <dbReference type="Pfam" id="PF18887"/>
    </source>
</evidence>
<dbReference type="PANTHER" id="PTHR37833">
    <property type="entry name" value="LIPOPROTEIN-RELATED"/>
    <property type="match status" value="1"/>
</dbReference>
<dbReference type="InterPro" id="IPR053879">
    <property type="entry name" value="HYDIN_VesB_CFA65-like_Ig"/>
</dbReference>
<feature type="domain" description="HYDIN/VesB/CFA65-like Ig-like" evidence="9">
    <location>
        <begin position="465"/>
        <end position="563"/>
    </location>
</feature>
<gene>
    <name evidence="10" type="ORF">C9994_04400</name>
</gene>
<keyword evidence="5" id="KW-0966">Cell projection</keyword>
<dbReference type="Pfam" id="PF22544">
    <property type="entry name" value="HYDIN_VesB_CFA65-like_Ig"/>
    <property type="match status" value="3"/>
</dbReference>
<dbReference type="Pfam" id="PF18962">
    <property type="entry name" value="Por_Secre_tail"/>
    <property type="match status" value="1"/>
</dbReference>
<dbReference type="InterPro" id="IPR043772">
    <property type="entry name" value="MBG_3"/>
</dbReference>
<proteinExistence type="predicted"/>
<dbReference type="Pfam" id="PF15780">
    <property type="entry name" value="ASH"/>
    <property type="match status" value="1"/>
</dbReference>
<dbReference type="Pfam" id="PF18887">
    <property type="entry name" value="MBG_3"/>
    <property type="match status" value="1"/>
</dbReference>
<evidence type="ECO:0008006" key="12">
    <source>
        <dbReference type="Google" id="ProtNLM"/>
    </source>
</evidence>
<evidence type="ECO:0000256" key="5">
    <source>
        <dbReference type="ARBA" id="ARBA00023273"/>
    </source>
</evidence>
<evidence type="ECO:0000256" key="2">
    <source>
        <dbReference type="ARBA" id="ARBA00004496"/>
    </source>
</evidence>
<evidence type="ECO:0000313" key="11">
    <source>
        <dbReference type="Proteomes" id="UP000240608"/>
    </source>
</evidence>
<feature type="domain" description="Secretion system C-terminal sorting" evidence="8">
    <location>
        <begin position="1566"/>
        <end position="1626"/>
    </location>
</feature>